<dbReference type="InterPro" id="IPR011059">
    <property type="entry name" value="Metal-dep_hydrolase_composite"/>
</dbReference>
<dbReference type="SUPFAM" id="SSF51338">
    <property type="entry name" value="Composite domain of metallo-dependent hydrolases"/>
    <property type="match status" value="1"/>
</dbReference>
<evidence type="ECO:0000313" key="2">
    <source>
        <dbReference type="EMBL" id="CEJ59830.1"/>
    </source>
</evidence>
<accession>A0A0F7TWQ8</accession>
<evidence type="ECO:0000313" key="3">
    <source>
        <dbReference type="Proteomes" id="UP000042958"/>
    </source>
</evidence>
<dbReference type="Gene3D" id="3.20.20.140">
    <property type="entry name" value="Metal-dependent hydrolases"/>
    <property type="match status" value="1"/>
</dbReference>
<protein>
    <submittedName>
        <fullName evidence="2">Putative Imidazolonepropionase and related amidohydrolases</fullName>
    </submittedName>
</protein>
<dbReference type="InterPro" id="IPR051781">
    <property type="entry name" value="Metallo-dep_Hydrolase"/>
</dbReference>
<dbReference type="Gene3D" id="2.30.40.10">
    <property type="entry name" value="Urease, subunit C, domain 1"/>
    <property type="match status" value="1"/>
</dbReference>
<organism evidence="2 3">
    <name type="scientific">Penicillium brasilianum</name>
    <dbReference type="NCBI Taxonomy" id="104259"/>
    <lineage>
        <taxon>Eukaryota</taxon>
        <taxon>Fungi</taxon>
        <taxon>Dikarya</taxon>
        <taxon>Ascomycota</taxon>
        <taxon>Pezizomycotina</taxon>
        <taxon>Eurotiomycetes</taxon>
        <taxon>Eurotiomycetidae</taxon>
        <taxon>Eurotiales</taxon>
        <taxon>Aspergillaceae</taxon>
        <taxon>Penicillium</taxon>
    </lineage>
</organism>
<proteinExistence type="predicted"/>
<dbReference type="GO" id="GO:0016810">
    <property type="term" value="F:hydrolase activity, acting on carbon-nitrogen (but not peptide) bonds"/>
    <property type="evidence" value="ECO:0007669"/>
    <property type="project" value="InterPro"/>
</dbReference>
<reference evidence="3" key="1">
    <citation type="journal article" date="2015" name="Genome Announc.">
        <title>Draft genome sequence of the fungus Penicillium brasilianum MG11.</title>
        <authorList>
            <person name="Horn F."/>
            <person name="Linde J."/>
            <person name="Mattern D.J."/>
            <person name="Walther G."/>
            <person name="Guthke R."/>
            <person name="Brakhage A.A."/>
            <person name="Valiante V."/>
        </authorList>
    </citation>
    <scope>NUCLEOTIDE SEQUENCE [LARGE SCALE GENOMIC DNA]</scope>
    <source>
        <strain evidence="3">MG11</strain>
    </source>
</reference>
<keyword evidence="2" id="KW-0378">Hydrolase</keyword>
<dbReference type="PANTHER" id="PTHR43135">
    <property type="entry name" value="ALPHA-D-RIBOSE 1-METHYLPHOSPHONATE 5-TRIPHOSPHATE DIPHOSPHATASE"/>
    <property type="match status" value="1"/>
</dbReference>
<dbReference type="InterPro" id="IPR006680">
    <property type="entry name" value="Amidohydro-rel"/>
</dbReference>
<dbReference type="InterPro" id="IPR032466">
    <property type="entry name" value="Metal_Hydrolase"/>
</dbReference>
<feature type="domain" description="Amidohydrolase-related" evidence="1">
    <location>
        <begin position="77"/>
        <end position="429"/>
    </location>
</feature>
<dbReference type="PANTHER" id="PTHR43135:SF3">
    <property type="entry name" value="ALPHA-D-RIBOSE 1-METHYLPHOSPHONATE 5-TRIPHOSPHATE DIPHOSPHATASE"/>
    <property type="match status" value="1"/>
</dbReference>
<dbReference type="OrthoDB" id="194468at2759"/>
<keyword evidence="3" id="KW-1185">Reference proteome</keyword>
<dbReference type="Pfam" id="PF01979">
    <property type="entry name" value="Amidohydro_1"/>
    <property type="match status" value="1"/>
</dbReference>
<dbReference type="CDD" id="cd01299">
    <property type="entry name" value="Met_dep_hydrolase_A"/>
    <property type="match status" value="1"/>
</dbReference>
<dbReference type="Proteomes" id="UP000042958">
    <property type="component" value="Unassembled WGS sequence"/>
</dbReference>
<dbReference type="AlphaFoldDB" id="A0A0F7TWQ8"/>
<dbReference type="EMBL" id="CDHK01000007">
    <property type="protein sequence ID" value="CEJ59830.1"/>
    <property type="molecule type" value="Genomic_DNA"/>
</dbReference>
<evidence type="ECO:0000259" key="1">
    <source>
        <dbReference type="Pfam" id="PF01979"/>
    </source>
</evidence>
<dbReference type="InterPro" id="IPR057744">
    <property type="entry name" value="OTAase-like"/>
</dbReference>
<gene>
    <name evidence="2" type="ORF">PMG11_08433</name>
</gene>
<dbReference type="STRING" id="104259.A0A0F7TWQ8"/>
<name>A0A0F7TWQ8_PENBI</name>
<dbReference type="SUPFAM" id="SSF51556">
    <property type="entry name" value="Metallo-dependent hydrolases"/>
    <property type="match status" value="1"/>
</dbReference>
<sequence length="465" mass="50756">MAVGQLDLEHIVKPWLPCSQRTYIFTSANLIDPVSGTVIEGATIKLSNDLVSSIDTTGKEVDSVDSNTVRIDMKGKYITPGLIDSHVHISAVPGSLNLRDMKEMSSNQSILRQPSVCRSMLDRGFTTVRDCGGASIALKESIQEGVISGPRLFIAGHALSQTGGHGDRRQQHDPNECCAGHVNGVGRIVDGVDQCLKYAREELRQCSDFIKIMGGGGVASPTDQVQHLQFSDEEIKAIVTVANNAGTYVTSHAYTPQAIQQAIRQGVKGIEHGNLLDEETAMMMKDYGVFLTPTLVTYATMAAPEFSGFLPAVSAKKNREVLDKGLHALQLASETGVDICFGTDLLGPLHYAQSKEFTIRSTVQSSLQILRSATTTPARMLGQGSFLGQVAPGFAADLLILNSNPLDDITVFDRPDKHLLAVIKEGRVVTSRWTELEVEESPSRRLNNWMRQNEVNRRRNTVLWL</sequence>